<dbReference type="EMBL" id="AB527056">
    <property type="protein sequence ID" value="BAI47589.1"/>
    <property type="molecule type" value="mRNA"/>
</dbReference>
<proteinExistence type="evidence at transcript level"/>
<dbReference type="AlphaFoldDB" id="D0G0B5"/>
<name>D0G0B5_PIG</name>
<sequence length="69" mass="7422">MRTRCAEKAGGVPRHQWAACFRVCQGSEASQHQTLRGPAMPTLAAGGLVAMFQDLREGLQKENLAVSVP</sequence>
<gene>
    <name evidence="1" type="primary">ADAMTS1</name>
</gene>
<reference evidence="1" key="1">
    <citation type="submission" date="2009-10" db="EMBL/GenBank/DDBJ databases">
        <title>Cloning of porcine genes involved in fat metabolism.</title>
        <authorList>
            <person name="Matsumoto T."/>
            <person name="Okumura N."/>
            <person name="Uenishi H."/>
            <person name="Hamasima N."/>
        </authorList>
    </citation>
    <scope>NUCLEOTIDE SEQUENCE</scope>
</reference>
<organism evidence="1">
    <name type="scientific">Sus scrofa</name>
    <name type="common">Pig</name>
    <dbReference type="NCBI Taxonomy" id="9823"/>
    <lineage>
        <taxon>Eukaryota</taxon>
        <taxon>Metazoa</taxon>
        <taxon>Chordata</taxon>
        <taxon>Craniata</taxon>
        <taxon>Vertebrata</taxon>
        <taxon>Euteleostomi</taxon>
        <taxon>Mammalia</taxon>
        <taxon>Eutheria</taxon>
        <taxon>Laurasiatheria</taxon>
        <taxon>Artiodactyla</taxon>
        <taxon>Suina</taxon>
        <taxon>Suidae</taxon>
        <taxon>Sus</taxon>
    </lineage>
</organism>
<evidence type="ECO:0000313" key="1">
    <source>
        <dbReference type="EMBL" id="BAI47589.1"/>
    </source>
</evidence>
<protein>
    <submittedName>
        <fullName evidence="1">ADAM metallopeptidase with thrombospondin type 1 motif, 1</fullName>
    </submittedName>
</protein>
<accession>D0G0B5</accession>